<proteinExistence type="inferred from homology"/>
<feature type="domain" description="RlpA-like protein double-psi beta-barrel" evidence="6">
    <location>
        <begin position="140"/>
        <end position="223"/>
    </location>
</feature>
<gene>
    <name evidence="3" type="primary">rlpA</name>
    <name evidence="7" type="ORF">AAFH96_00760</name>
</gene>
<dbReference type="EMBL" id="JBCGDC010000002">
    <property type="protein sequence ID" value="MFB6391635.1"/>
    <property type="molecule type" value="Genomic_DNA"/>
</dbReference>
<dbReference type="HAMAP" id="MF_02071">
    <property type="entry name" value="RlpA"/>
    <property type="match status" value="1"/>
</dbReference>
<evidence type="ECO:0000256" key="1">
    <source>
        <dbReference type="ARBA" id="ARBA00023239"/>
    </source>
</evidence>
<feature type="compositionally biased region" description="Low complexity" evidence="5">
    <location>
        <begin position="56"/>
        <end position="92"/>
    </location>
</feature>
<dbReference type="Gene3D" id="2.40.40.10">
    <property type="entry name" value="RlpA-like domain"/>
    <property type="match status" value="1"/>
</dbReference>
<feature type="compositionally biased region" description="Low complexity" evidence="5">
    <location>
        <begin position="14"/>
        <end position="31"/>
    </location>
</feature>
<evidence type="ECO:0000313" key="7">
    <source>
        <dbReference type="EMBL" id="MFB6391635.1"/>
    </source>
</evidence>
<dbReference type="Proteomes" id="UP001582793">
    <property type="component" value="Unassembled WGS sequence"/>
</dbReference>
<name>A0ABV5CI96_9ACTN</name>
<comment type="similarity">
    <text evidence="3 4">Belongs to the RlpA family.</text>
</comment>
<keyword evidence="8" id="KW-1185">Reference proteome</keyword>
<dbReference type="Pfam" id="PF03330">
    <property type="entry name" value="DPBB_1"/>
    <property type="match status" value="1"/>
</dbReference>
<keyword evidence="2 3" id="KW-0961">Cell wall biogenesis/degradation</keyword>
<dbReference type="PANTHER" id="PTHR34183:SF8">
    <property type="entry name" value="ENDOLYTIC PEPTIDOGLYCAN TRANSGLYCOSYLASE RLPA-RELATED"/>
    <property type="match status" value="1"/>
</dbReference>
<comment type="caution">
    <text evidence="7">The sequence shown here is derived from an EMBL/GenBank/DDBJ whole genome shotgun (WGS) entry which is preliminary data.</text>
</comment>
<comment type="function">
    <text evidence="3">Lytic transglycosylase with a strong preference for naked glycan strands that lack stem peptides.</text>
</comment>
<accession>A0ABV5CI96</accession>
<evidence type="ECO:0000256" key="2">
    <source>
        <dbReference type="ARBA" id="ARBA00023316"/>
    </source>
</evidence>
<organism evidence="7 8">
    <name type="scientific">Polymorphospora lycopeni</name>
    <dbReference type="NCBI Taxonomy" id="3140240"/>
    <lineage>
        <taxon>Bacteria</taxon>
        <taxon>Bacillati</taxon>
        <taxon>Actinomycetota</taxon>
        <taxon>Actinomycetes</taxon>
        <taxon>Micromonosporales</taxon>
        <taxon>Micromonosporaceae</taxon>
        <taxon>Polymorphospora</taxon>
    </lineage>
</organism>
<dbReference type="InterPro" id="IPR036908">
    <property type="entry name" value="RlpA-like_sf"/>
</dbReference>
<evidence type="ECO:0000313" key="8">
    <source>
        <dbReference type="Proteomes" id="UP001582793"/>
    </source>
</evidence>
<dbReference type="InterPro" id="IPR012997">
    <property type="entry name" value="RplA"/>
</dbReference>
<evidence type="ECO:0000259" key="6">
    <source>
        <dbReference type="Pfam" id="PF03330"/>
    </source>
</evidence>
<dbReference type="CDD" id="cd22268">
    <property type="entry name" value="DPBB_RlpA-like"/>
    <property type="match status" value="1"/>
</dbReference>
<keyword evidence="1 3" id="KW-0456">Lyase</keyword>
<evidence type="ECO:0000256" key="4">
    <source>
        <dbReference type="RuleBase" id="RU003495"/>
    </source>
</evidence>
<feature type="region of interest" description="Disordered" evidence="5">
    <location>
        <begin position="14"/>
        <end position="139"/>
    </location>
</feature>
<evidence type="ECO:0000256" key="5">
    <source>
        <dbReference type="SAM" id="MobiDB-lite"/>
    </source>
</evidence>
<reference evidence="7 8" key="1">
    <citation type="submission" date="2024-04" db="EMBL/GenBank/DDBJ databases">
        <title>Polymorphospora sp. isolated from Baiyangdian Lake in Xiong'an New Area.</title>
        <authorList>
            <person name="Zhang X."/>
            <person name="Liu J."/>
        </authorList>
    </citation>
    <scope>NUCLEOTIDE SEQUENCE [LARGE SCALE GENOMIC DNA]</scope>
    <source>
        <strain evidence="7 8">2-325</strain>
    </source>
</reference>
<evidence type="ECO:0000256" key="3">
    <source>
        <dbReference type="HAMAP-Rule" id="MF_02071"/>
    </source>
</evidence>
<dbReference type="InterPro" id="IPR034718">
    <property type="entry name" value="RlpA"/>
</dbReference>
<dbReference type="EC" id="4.2.2.-" evidence="3"/>
<sequence length="228" mass="22886">MAGVLLVGGGIAGVRQVTGPATPTAVDVPAPFRAPAPADAPMPGSGSPLAVPTPPGTRTTDPAPTTAPPTTVVPAPAPTTAAPGTTTRAPESTRPPAPRTSTAPAPSRSPARPSSNSPRPTPSATRPAADDKVTDSGSCGASFYAEGQLTANGEQFDPDALTAAHRTWAFGTRVRVTNPATGASVVVRINDRGPFVEGRCIDLSRAAFGAIAPLEQGEVEVRYEVLAG</sequence>
<protein>
    <recommendedName>
        <fullName evidence="3">Probable endolytic peptidoglycan transglycosylase RlpA</fullName>
        <ecNumber evidence="3">4.2.2.-</ecNumber>
    </recommendedName>
</protein>
<dbReference type="NCBIfam" id="TIGR00413">
    <property type="entry name" value="rlpA"/>
    <property type="match status" value="1"/>
</dbReference>
<feature type="compositionally biased region" description="Low complexity" evidence="5">
    <location>
        <begin position="99"/>
        <end position="127"/>
    </location>
</feature>
<dbReference type="PANTHER" id="PTHR34183">
    <property type="entry name" value="ENDOLYTIC PEPTIDOGLYCAN TRANSGLYCOSYLASE RLPA"/>
    <property type="match status" value="1"/>
</dbReference>
<dbReference type="SUPFAM" id="SSF50685">
    <property type="entry name" value="Barwin-like endoglucanases"/>
    <property type="match status" value="1"/>
</dbReference>
<dbReference type="InterPro" id="IPR009009">
    <property type="entry name" value="RlpA-like_DPBB"/>
</dbReference>